<evidence type="ECO:0000313" key="6">
    <source>
        <dbReference type="Proteomes" id="UP000320300"/>
    </source>
</evidence>
<evidence type="ECO:0000256" key="2">
    <source>
        <dbReference type="SAM" id="Phobius"/>
    </source>
</evidence>
<feature type="domain" description="TPM" evidence="4">
    <location>
        <begin position="42"/>
        <end position="165"/>
    </location>
</feature>
<dbReference type="RefSeq" id="WP_142526972.1">
    <property type="nucleotide sequence ID" value="NZ_CBCSJO010000003.1"/>
</dbReference>
<dbReference type="Pfam" id="PF04536">
    <property type="entry name" value="TPM_phosphatase"/>
    <property type="match status" value="1"/>
</dbReference>
<dbReference type="PANTHER" id="PTHR30373:SF2">
    <property type="entry name" value="UPF0603 PROTEIN YGCG"/>
    <property type="match status" value="1"/>
</dbReference>
<name>A0A521BH80_9SPHI</name>
<feature type="chain" id="PRO_5021982579" description="TPM domain-containing protein" evidence="3">
    <location>
        <begin position="24"/>
        <end position="477"/>
    </location>
</feature>
<feature type="transmembrane region" description="Helical" evidence="2">
    <location>
        <begin position="296"/>
        <end position="313"/>
    </location>
</feature>
<proteinExistence type="predicted"/>
<feature type="compositionally biased region" description="Gly residues" evidence="1">
    <location>
        <begin position="463"/>
        <end position="477"/>
    </location>
</feature>
<keyword evidence="3" id="KW-0732">Signal</keyword>
<dbReference type="InterPro" id="IPR007621">
    <property type="entry name" value="TPM_dom"/>
</dbReference>
<feature type="transmembrane region" description="Helical" evidence="2">
    <location>
        <begin position="245"/>
        <end position="265"/>
    </location>
</feature>
<dbReference type="Gene3D" id="3.10.310.50">
    <property type="match status" value="1"/>
</dbReference>
<sequence length="477" mass="52814">MFKNLCLTILLLFTVLHCFSATSDNVTVDSIINPKIAGTGYVSDAGHILNQATTAEVNAILKQLDTDTTAQVAVVLVNTIGTKVPKDFATDLFRHWQLGYKGLNNGLLILIVKDQRRVEFEVGYGLEGVIPDIISNRIQQQSMIPYLKKGDYNAAVLEGVKNLAERVSTEKNTSAERTDDADQSFVYRILFSSLACGLHVVFTFILVLASKKSKLRQSPVLVMIAVIFAPPIVIMLLGALTSIEINYIIVLIIVYCTWAIFYGYYFHHLKVFGKRDAKNISRDIQYNKWKEATRGLGTYTLLFPLPYLIFFYTKIQGKLKNLRYLPYDCPKCNAKMHLVTTDQESLLTDAEKCAEKLGGVTYDVWQCDNDENILKVELTAGNSKVIRCQKCKNFTAVHTDHKIDRKADYTHIGEGHDQYLCEFCKAEFAIAFILPQLIMSTPGNSSDNDSSSGSSSSGSSDSWGGGSSGGGGSGSSY</sequence>
<evidence type="ECO:0000259" key="4">
    <source>
        <dbReference type="Pfam" id="PF04536"/>
    </source>
</evidence>
<evidence type="ECO:0000256" key="1">
    <source>
        <dbReference type="SAM" id="MobiDB-lite"/>
    </source>
</evidence>
<feature type="transmembrane region" description="Helical" evidence="2">
    <location>
        <begin position="185"/>
        <end position="208"/>
    </location>
</feature>
<keyword evidence="2" id="KW-0472">Membrane</keyword>
<dbReference type="PANTHER" id="PTHR30373">
    <property type="entry name" value="UPF0603 PROTEIN YGCG"/>
    <property type="match status" value="1"/>
</dbReference>
<accession>A0A521BH80</accession>
<keyword evidence="2" id="KW-0812">Transmembrane</keyword>
<feature type="region of interest" description="Disordered" evidence="1">
    <location>
        <begin position="443"/>
        <end position="477"/>
    </location>
</feature>
<dbReference type="AlphaFoldDB" id="A0A521BH80"/>
<feature type="transmembrane region" description="Helical" evidence="2">
    <location>
        <begin position="220"/>
        <end position="239"/>
    </location>
</feature>
<organism evidence="5 6">
    <name type="scientific">Pedobacter westerhofensis</name>
    <dbReference type="NCBI Taxonomy" id="425512"/>
    <lineage>
        <taxon>Bacteria</taxon>
        <taxon>Pseudomonadati</taxon>
        <taxon>Bacteroidota</taxon>
        <taxon>Sphingobacteriia</taxon>
        <taxon>Sphingobacteriales</taxon>
        <taxon>Sphingobacteriaceae</taxon>
        <taxon>Pedobacter</taxon>
    </lineage>
</organism>
<dbReference type="OrthoDB" id="9810918at2"/>
<feature type="signal peptide" evidence="3">
    <location>
        <begin position="1"/>
        <end position="23"/>
    </location>
</feature>
<feature type="compositionally biased region" description="Low complexity" evidence="1">
    <location>
        <begin position="443"/>
        <end position="462"/>
    </location>
</feature>
<reference evidence="5 6" key="1">
    <citation type="submission" date="2017-05" db="EMBL/GenBank/DDBJ databases">
        <authorList>
            <person name="Varghese N."/>
            <person name="Submissions S."/>
        </authorList>
    </citation>
    <scope>NUCLEOTIDE SEQUENCE [LARGE SCALE GENOMIC DNA]</scope>
    <source>
        <strain evidence="5 6">DSM 19036</strain>
    </source>
</reference>
<gene>
    <name evidence="5" type="ORF">SAMN06265348_102298</name>
</gene>
<evidence type="ECO:0000256" key="3">
    <source>
        <dbReference type="SAM" id="SignalP"/>
    </source>
</evidence>
<evidence type="ECO:0000313" key="5">
    <source>
        <dbReference type="EMBL" id="SMO46443.1"/>
    </source>
</evidence>
<keyword evidence="2" id="KW-1133">Transmembrane helix</keyword>
<protein>
    <recommendedName>
        <fullName evidence="4">TPM domain-containing protein</fullName>
    </recommendedName>
</protein>
<dbReference type="EMBL" id="FXTN01000002">
    <property type="protein sequence ID" value="SMO46443.1"/>
    <property type="molecule type" value="Genomic_DNA"/>
</dbReference>
<dbReference type="Proteomes" id="UP000320300">
    <property type="component" value="Unassembled WGS sequence"/>
</dbReference>
<keyword evidence="6" id="KW-1185">Reference proteome</keyword>